<dbReference type="GO" id="GO:0032259">
    <property type="term" value="P:methylation"/>
    <property type="evidence" value="ECO:0007669"/>
    <property type="project" value="UniProtKB-KW"/>
</dbReference>
<feature type="domain" description="DOT1" evidence="4">
    <location>
        <begin position="156"/>
        <end position="216"/>
    </location>
</feature>
<protein>
    <recommendedName>
        <fullName evidence="4">DOT1 domain-containing protein</fullName>
    </recommendedName>
</protein>
<organism evidence="5 6">
    <name type="scientific">Tectimicrobiota bacterium</name>
    <dbReference type="NCBI Taxonomy" id="2528274"/>
    <lineage>
        <taxon>Bacteria</taxon>
        <taxon>Pseudomonadati</taxon>
        <taxon>Nitrospinota/Tectimicrobiota group</taxon>
        <taxon>Candidatus Tectimicrobiota</taxon>
    </lineage>
</organism>
<name>A0A938B6Q8_UNCTE</name>
<accession>A0A938B6Q8</accession>
<evidence type="ECO:0000313" key="5">
    <source>
        <dbReference type="EMBL" id="MBM3226710.1"/>
    </source>
</evidence>
<dbReference type="PANTHER" id="PTHR13610">
    <property type="entry name" value="METHYLTRANSFERASE DOMAIN-CONTAINING PROTEIN"/>
    <property type="match status" value="1"/>
</dbReference>
<keyword evidence="2" id="KW-0808">Transferase</keyword>
<evidence type="ECO:0000256" key="2">
    <source>
        <dbReference type="ARBA" id="ARBA00022679"/>
    </source>
</evidence>
<dbReference type="CDD" id="cd02440">
    <property type="entry name" value="AdoMet_MTases"/>
    <property type="match status" value="1"/>
</dbReference>
<keyword evidence="1" id="KW-0489">Methyltransferase</keyword>
<keyword evidence="3" id="KW-0949">S-adenosyl-L-methionine</keyword>
<proteinExistence type="predicted"/>
<evidence type="ECO:0000256" key="1">
    <source>
        <dbReference type="ARBA" id="ARBA00022603"/>
    </source>
</evidence>
<dbReference type="InterPro" id="IPR029063">
    <property type="entry name" value="SAM-dependent_MTases_sf"/>
</dbReference>
<dbReference type="EMBL" id="VGLS01001019">
    <property type="protein sequence ID" value="MBM3226710.1"/>
    <property type="molecule type" value="Genomic_DNA"/>
</dbReference>
<dbReference type="Proteomes" id="UP000712673">
    <property type="component" value="Unassembled WGS sequence"/>
</dbReference>
<evidence type="ECO:0000313" key="6">
    <source>
        <dbReference type="Proteomes" id="UP000712673"/>
    </source>
</evidence>
<dbReference type="InterPro" id="IPR026170">
    <property type="entry name" value="FAM173A/B"/>
</dbReference>
<gene>
    <name evidence="5" type="ORF">FJZ47_23345</name>
</gene>
<evidence type="ECO:0000259" key="4">
    <source>
        <dbReference type="Pfam" id="PF08123"/>
    </source>
</evidence>
<dbReference type="Gene3D" id="3.40.50.150">
    <property type="entry name" value="Vaccinia Virus protein VP39"/>
    <property type="match status" value="1"/>
</dbReference>
<sequence length="302" mass="33360">MLAETIQAIQHSLSRLEQQETLGREAHFVARLQALDVLTFQILEHIENVQYVHGYHAELARLSLQAERLWQGLTEVNTQLFTRLQAALTTTPTPGPLLRQFCDTYVGSAPPALAWEDLDADALDVFVNGVLGIAHPPEETKPLEAGMIGYHPTPTRVIFALLEHLQLQAHDVFYDLGAGLGRVALLVGLLTAAQARGVEFEPAYCAYATARAHALNLPQVTFWNGDARHAEYANGTVFFLYTPFTGHLLQAVLARLQTAARTRAITIATYGACTHTVAQQPWVQCTGQQAFRHDTLALFRSQ</sequence>
<dbReference type="InterPro" id="IPR025789">
    <property type="entry name" value="DOT1_dom"/>
</dbReference>
<dbReference type="AlphaFoldDB" id="A0A938B6Q8"/>
<reference evidence="5" key="1">
    <citation type="submission" date="2019-03" db="EMBL/GenBank/DDBJ databases">
        <title>Lake Tanganyika Metagenome-Assembled Genomes (MAGs).</title>
        <authorList>
            <person name="Tran P."/>
        </authorList>
    </citation>
    <scope>NUCLEOTIDE SEQUENCE</scope>
    <source>
        <strain evidence="5">K_DeepCast_65m_m2_066</strain>
    </source>
</reference>
<evidence type="ECO:0000256" key="3">
    <source>
        <dbReference type="ARBA" id="ARBA00022691"/>
    </source>
</evidence>
<dbReference type="PANTHER" id="PTHR13610:SF11">
    <property type="entry name" value="METHYLTRANSFERASE DOMAIN-CONTAINING PROTEIN"/>
    <property type="match status" value="1"/>
</dbReference>
<dbReference type="GO" id="GO:0031151">
    <property type="term" value="F:histone H3K79 methyltransferase activity"/>
    <property type="evidence" value="ECO:0007669"/>
    <property type="project" value="InterPro"/>
</dbReference>
<dbReference type="Pfam" id="PF08123">
    <property type="entry name" value="DOT1"/>
    <property type="match status" value="1"/>
</dbReference>
<dbReference type="SUPFAM" id="SSF53335">
    <property type="entry name" value="S-adenosyl-L-methionine-dependent methyltransferases"/>
    <property type="match status" value="1"/>
</dbReference>
<comment type="caution">
    <text evidence="5">The sequence shown here is derived from an EMBL/GenBank/DDBJ whole genome shotgun (WGS) entry which is preliminary data.</text>
</comment>